<name>A0A152A727_TIELA</name>
<dbReference type="EMBL" id="LODT01000004">
    <property type="protein sequence ID" value="KYR02043.1"/>
    <property type="molecule type" value="Genomic_DNA"/>
</dbReference>
<sequence>MTVFNVSSGDLTKTMMPTVSKSYTIYQILTIVSDNFLILCSRVFRNRIALVIITVSSSGEFINSTEPIINLEVNESSYYFRSADYDAESNTVYIGGQLDYHLEVILVYNFTSFTASIINNNTKSWDTQLASGCMNSQTYYLMDLTKSGNYTLEIYDININTELPTLSVVGIPQDSTSFVLCYNNQVYVASSSLVTLGDLSLLQINLQTGEASKLYESSADVISTYNYWVYENYFTQMVEINNQYYLITVDFNRSVIVYQVEITKFFVVEAITYYIK</sequence>
<organism evidence="1 2">
    <name type="scientific">Tieghemostelium lacteum</name>
    <name type="common">Slime mold</name>
    <name type="synonym">Dictyostelium lacteum</name>
    <dbReference type="NCBI Taxonomy" id="361077"/>
    <lineage>
        <taxon>Eukaryota</taxon>
        <taxon>Amoebozoa</taxon>
        <taxon>Evosea</taxon>
        <taxon>Eumycetozoa</taxon>
        <taxon>Dictyostelia</taxon>
        <taxon>Dictyosteliales</taxon>
        <taxon>Raperosteliaceae</taxon>
        <taxon>Tieghemostelium</taxon>
    </lineage>
</organism>
<accession>A0A152A727</accession>
<evidence type="ECO:0000313" key="2">
    <source>
        <dbReference type="Proteomes" id="UP000076078"/>
    </source>
</evidence>
<dbReference type="SUPFAM" id="SSF101898">
    <property type="entry name" value="NHL repeat"/>
    <property type="match status" value="1"/>
</dbReference>
<dbReference type="InParanoid" id="A0A152A727"/>
<evidence type="ECO:0000313" key="1">
    <source>
        <dbReference type="EMBL" id="KYR02043.1"/>
    </source>
</evidence>
<keyword evidence="2" id="KW-1185">Reference proteome</keyword>
<protein>
    <submittedName>
        <fullName evidence="1">Uncharacterized protein</fullName>
    </submittedName>
</protein>
<reference evidence="1 2" key="1">
    <citation type="submission" date="2015-12" db="EMBL/GenBank/DDBJ databases">
        <title>Dictyostelia acquired genes for synthesis and detection of signals that induce cell-type specialization by lateral gene transfer from prokaryotes.</title>
        <authorList>
            <person name="Gloeckner G."/>
            <person name="Schaap P."/>
        </authorList>
    </citation>
    <scope>NUCLEOTIDE SEQUENCE [LARGE SCALE GENOMIC DNA]</scope>
    <source>
        <strain evidence="1 2">TK</strain>
    </source>
</reference>
<dbReference type="FunCoup" id="A0A152A727">
    <property type="interactions" value="425"/>
</dbReference>
<dbReference type="Proteomes" id="UP000076078">
    <property type="component" value="Unassembled WGS sequence"/>
</dbReference>
<proteinExistence type="predicted"/>
<gene>
    <name evidence="1" type="ORF">DLAC_00839</name>
</gene>
<dbReference type="AlphaFoldDB" id="A0A152A727"/>
<comment type="caution">
    <text evidence="1">The sequence shown here is derived from an EMBL/GenBank/DDBJ whole genome shotgun (WGS) entry which is preliminary data.</text>
</comment>